<evidence type="ECO:0000313" key="2">
    <source>
        <dbReference type="Proteomes" id="UP000050546"/>
    </source>
</evidence>
<dbReference type="Proteomes" id="UP000050546">
    <property type="component" value="Unassembled WGS sequence"/>
</dbReference>
<reference evidence="1 2" key="1">
    <citation type="journal article" date="2016" name="Plant Pathol.">
        <title>Genetic characterization of strains named as Xanthomonas axonopodis pv. dieffenbachiae leads to a taxonomic revision of the X. axonopodis species complex.</title>
        <authorList>
            <person name="Constantin E.C."/>
            <person name="Cleenwerck I."/>
            <person name="Maes M."/>
            <person name="Baeyen S."/>
            <person name="Van Malderghem C."/>
            <person name="De Vos P."/>
            <person name="Cottyn B."/>
        </authorList>
    </citation>
    <scope>NUCLEOTIDE SEQUENCE [LARGE SCALE GENOMIC DNA]</scope>
    <source>
        <strain evidence="1 2">LMG 25940</strain>
    </source>
</reference>
<organism evidence="1 2">
    <name type="scientific">Xanthomonas phaseoli pv. dieffenbachiae</name>
    <dbReference type="NCBI Taxonomy" id="92828"/>
    <lineage>
        <taxon>Bacteria</taxon>
        <taxon>Pseudomonadati</taxon>
        <taxon>Pseudomonadota</taxon>
        <taxon>Gammaproteobacteria</taxon>
        <taxon>Lysobacterales</taxon>
        <taxon>Lysobacteraceae</taxon>
        <taxon>Xanthomonas</taxon>
    </lineage>
</organism>
<comment type="caution">
    <text evidence="1">The sequence shown here is derived from an EMBL/GenBank/DDBJ whole genome shotgun (WGS) entry which is preliminary data.</text>
</comment>
<reference evidence="1 2" key="2">
    <citation type="journal article" date="2017" name="Plant Pathol.">
        <title>Pathogenicity and virulence gene content of Xanthomonas strains infecting Araceae, formerly known as Xanthomonas axonopodis pv. dieffenbachiae.</title>
        <authorList>
            <person name="Constantin E.C."/>
            <person name="Haegeman A."/>
            <person name="Van Vaerenbergh J."/>
            <person name="Baeyen S."/>
            <person name="Van Malderghem C."/>
            <person name="Maes M."/>
            <person name="Cottyn B."/>
        </authorList>
    </citation>
    <scope>NUCLEOTIDE SEQUENCE [LARGE SCALE GENOMIC DNA]</scope>
    <source>
        <strain evidence="1 2">LMG 25940</strain>
    </source>
</reference>
<protein>
    <submittedName>
        <fullName evidence="1">Uncharacterized protein</fullName>
    </submittedName>
</protein>
<evidence type="ECO:0000313" key="1">
    <source>
        <dbReference type="EMBL" id="OQP77358.1"/>
    </source>
</evidence>
<dbReference type="AlphaFoldDB" id="A0A1V9H3B5"/>
<accession>A0A1V9H3B5</accession>
<sequence>MLGLDDCIRYFCRRQAPGLATVDYEIPVKTSEGSWVVWVQEHGMLVVTGVFAVGASAYVKKAAEKMAEKDFKDIGLSDVVRKSVDALKKLIDVLKHTKGNREWTSRLQWAAGAGVVGIENDSGEVIYIPMEYLKWYMEIPPNMLKRISATVREGRSLEVGVRSEDGGHFEATTITVEEKSFFGHQPAANDDGEFLFPELEHGDTVRLEGKLTRGNENANSLGLEYHGHVLNCVPGIGNIKKYKPALFLHCVVEGTVSRLYKQSHIAERRPTIIISDITPLESDDQLTLL</sequence>
<dbReference type="EMBL" id="JPYI02000081">
    <property type="protein sequence ID" value="OQP77358.1"/>
    <property type="molecule type" value="Genomic_DNA"/>
</dbReference>
<gene>
    <name evidence="1" type="ORF">IM53_013595</name>
</gene>
<proteinExistence type="predicted"/>
<name>A0A1V9H3B5_9XANT</name>